<feature type="signal peptide" evidence="1">
    <location>
        <begin position="1"/>
        <end position="17"/>
    </location>
</feature>
<gene>
    <name evidence="2" type="ORF">RchiOBHm_Chr5g0063741</name>
</gene>
<evidence type="ECO:0000313" key="2">
    <source>
        <dbReference type="EMBL" id="PRQ33981.1"/>
    </source>
</evidence>
<name>A0A2P6QII0_ROSCH</name>
<accession>A0A2P6QII0</accession>
<evidence type="ECO:0000313" key="3">
    <source>
        <dbReference type="Proteomes" id="UP000238479"/>
    </source>
</evidence>
<sequence>MFLFLFLLVIRHYRMWQRQSSLRPSSGAFLSGFGSAKKSGCAIDEHYWPSSGSVLSGFGFKAMGGDGVGFTLVLSLNVRQSFWSGLGHNECRLGQSKAGPVDSGWQVSLTQVSCLVLGFVLAGREVRCHCNIVVVQVWSRGFWSLKSVIIEFQCEV</sequence>
<feature type="chain" id="PRO_5015119606" evidence="1">
    <location>
        <begin position="18"/>
        <end position="156"/>
    </location>
</feature>
<organism evidence="2 3">
    <name type="scientific">Rosa chinensis</name>
    <name type="common">China rose</name>
    <dbReference type="NCBI Taxonomy" id="74649"/>
    <lineage>
        <taxon>Eukaryota</taxon>
        <taxon>Viridiplantae</taxon>
        <taxon>Streptophyta</taxon>
        <taxon>Embryophyta</taxon>
        <taxon>Tracheophyta</taxon>
        <taxon>Spermatophyta</taxon>
        <taxon>Magnoliopsida</taxon>
        <taxon>eudicotyledons</taxon>
        <taxon>Gunneridae</taxon>
        <taxon>Pentapetalae</taxon>
        <taxon>rosids</taxon>
        <taxon>fabids</taxon>
        <taxon>Rosales</taxon>
        <taxon>Rosaceae</taxon>
        <taxon>Rosoideae</taxon>
        <taxon>Rosoideae incertae sedis</taxon>
        <taxon>Rosa</taxon>
    </lineage>
</organism>
<dbReference type="AlphaFoldDB" id="A0A2P6QII0"/>
<dbReference type="Gramene" id="PRQ33981">
    <property type="protein sequence ID" value="PRQ33981"/>
    <property type="gene ID" value="RchiOBHm_Chr5g0063741"/>
</dbReference>
<comment type="caution">
    <text evidence="2">The sequence shown here is derived from an EMBL/GenBank/DDBJ whole genome shotgun (WGS) entry which is preliminary data.</text>
</comment>
<keyword evidence="1" id="KW-0732">Signal</keyword>
<keyword evidence="3" id="KW-1185">Reference proteome</keyword>
<reference evidence="2 3" key="1">
    <citation type="journal article" date="2018" name="Nat. Genet.">
        <title>The Rosa genome provides new insights in the design of modern roses.</title>
        <authorList>
            <person name="Bendahmane M."/>
        </authorList>
    </citation>
    <scope>NUCLEOTIDE SEQUENCE [LARGE SCALE GENOMIC DNA]</scope>
    <source>
        <strain evidence="3">cv. Old Blush</strain>
    </source>
</reference>
<protein>
    <submittedName>
        <fullName evidence="2">Uncharacterized protein</fullName>
    </submittedName>
</protein>
<proteinExistence type="predicted"/>
<dbReference type="Proteomes" id="UP000238479">
    <property type="component" value="Chromosome 5"/>
</dbReference>
<dbReference type="EMBL" id="PDCK01000043">
    <property type="protein sequence ID" value="PRQ33981.1"/>
    <property type="molecule type" value="Genomic_DNA"/>
</dbReference>
<evidence type="ECO:0000256" key="1">
    <source>
        <dbReference type="SAM" id="SignalP"/>
    </source>
</evidence>